<sequence>MDDIGWIRLEITRQADWLAQPKPNDLALQVARV</sequence>
<dbReference type="HOGENOM" id="CLU_220975_0_0_6"/>
<name>C3LWQ8_VIBCM</name>
<accession>C3LWQ8</accession>
<dbReference type="KEGG" id="vcm:VCM66_A0954"/>
<reference evidence="1 2" key="1">
    <citation type="journal article" date="2008" name="PLoS ONE">
        <title>A recalibrated molecular clock and independent origins for the cholera pandemic clones.</title>
        <authorList>
            <person name="Feng L."/>
            <person name="Reeves P.R."/>
            <person name="Lan R."/>
            <person name="Ren Y."/>
            <person name="Gao C."/>
            <person name="Zhou Z."/>
            <person name="Ren Y."/>
            <person name="Cheng J."/>
            <person name="Wang W."/>
            <person name="Wang J."/>
            <person name="Qian W."/>
            <person name="Li D."/>
            <person name="Wang L."/>
        </authorList>
    </citation>
    <scope>NUCLEOTIDE SEQUENCE [LARGE SCALE GENOMIC DNA]</scope>
    <source>
        <strain evidence="1 2">M66-2</strain>
    </source>
</reference>
<evidence type="ECO:0000313" key="1">
    <source>
        <dbReference type="EMBL" id="ACP07913.1"/>
    </source>
</evidence>
<protein>
    <submittedName>
        <fullName evidence="1">Uncharacterized protein</fullName>
    </submittedName>
</protein>
<dbReference type="EMBL" id="CP001234">
    <property type="protein sequence ID" value="ACP07913.1"/>
    <property type="molecule type" value="Genomic_DNA"/>
</dbReference>
<dbReference type="AlphaFoldDB" id="C3LWQ8"/>
<dbReference type="Proteomes" id="UP000001217">
    <property type="component" value="Chromosome II"/>
</dbReference>
<proteinExistence type="predicted"/>
<gene>
    <name evidence="1" type="ordered locus">VCM66_A0954</name>
</gene>
<organism evidence="1 2">
    <name type="scientific">Vibrio cholerae serotype O1 (strain M66-2)</name>
    <dbReference type="NCBI Taxonomy" id="579112"/>
    <lineage>
        <taxon>Bacteria</taxon>
        <taxon>Pseudomonadati</taxon>
        <taxon>Pseudomonadota</taxon>
        <taxon>Gammaproteobacteria</taxon>
        <taxon>Vibrionales</taxon>
        <taxon>Vibrionaceae</taxon>
        <taxon>Vibrio</taxon>
    </lineage>
</organism>
<evidence type="ECO:0000313" key="2">
    <source>
        <dbReference type="Proteomes" id="UP000001217"/>
    </source>
</evidence>